<name>A0ABT6RKA0_9ACTN</name>
<organism evidence="2 3">
    <name type="scientific">Streptomyces solicavernae</name>
    <dbReference type="NCBI Taxonomy" id="3043614"/>
    <lineage>
        <taxon>Bacteria</taxon>
        <taxon>Bacillati</taxon>
        <taxon>Actinomycetota</taxon>
        <taxon>Actinomycetes</taxon>
        <taxon>Kitasatosporales</taxon>
        <taxon>Streptomycetaceae</taxon>
        <taxon>Streptomyces</taxon>
    </lineage>
</organism>
<dbReference type="InterPro" id="IPR011009">
    <property type="entry name" value="Kinase-like_dom_sf"/>
</dbReference>
<feature type="compositionally biased region" description="Pro residues" evidence="1">
    <location>
        <begin position="403"/>
        <end position="416"/>
    </location>
</feature>
<dbReference type="GO" id="GO:0004674">
    <property type="term" value="F:protein serine/threonine kinase activity"/>
    <property type="evidence" value="ECO:0007669"/>
    <property type="project" value="UniProtKB-KW"/>
</dbReference>
<feature type="region of interest" description="Disordered" evidence="1">
    <location>
        <begin position="347"/>
        <end position="418"/>
    </location>
</feature>
<dbReference type="SUPFAM" id="SSF56112">
    <property type="entry name" value="Protein kinase-like (PK-like)"/>
    <property type="match status" value="1"/>
</dbReference>
<dbReference type="Gene3D" id="3.30.200.20">
    <property type="entry name" value="Phosphorylase Kinase, domain 1"/>
    <property type="match status" value="1"/>
</dbReference>
<evidence type="ECO:0000313" key="3">
    <source>
        <dbReference type="Proteomes" id="UP001224661"/>
    </source>
</evidence>
<feature type="region of interest" description="Disordered" evidence="1">
    <location>
        <begin position="451"/>
        <end position="476"/>
    </location>
</feature>
<dbReference type="RefSeq" id="WP_282509465.1">
    <property type="nucleotide sequence ID" value="NZ_JASCIR010000001.1"/>
</dbReference>
<comment type="caution">
    <text evidence="2">The sequence shown here is derived from an EMBL/GenBank/DDBJ whole genome shotgun (WGS) entry which is preliminary data.</text>
</comment>
<dbReference type="EMBL" id="JASCIR010000001">
    <property type="protein sequence ID" value="MDI3384860.1"/>
    <property type="molecule type" value="Genomic_DNA"/>
</dbReference>
<dbReference type="Gene3D" id="1.10.510.10">
    <property type="entry name" value="Transferase(Phosphotransferase) domain 1"/>
    <property type="match status" value="1"/>
</dbReference>
<feature type="region of interest" description="Disordered" evidence="1">
    <location>
        <begin position="1"/>
        <end position="126"/>
    </location>
</feature>
<protein>
    <submittedName>
        <fullName evidence="2">Serine/threonine protein kinase</fullName>
    </submittedName>
</protein>
<dbReference type="CDD" id="cd13973">
    <property type="entry name" value="PK_MviN-like"/>
    <property type="match status" value="1"/>
</dbReference>
<dbReference type="Proteomes" id="UP001224661">
    <property type="component" value="Unassembled WGS sequence"/>
</dbReference>
<sequence>MAERSTAVDVAAGGDDESLTAKADQATADEAAGSRETTAAEGDQPSGDDAADIAKPQASQPETPQADRQEKPQATQPEEPLANQPQANQPQADQPEAVQPEKPQAVQAAQPEKPQAAPPELHSGHKLARRYRLEECVTRLDGFSSWRAVDEKLRRAVGVHLLPADHPRARSVLSAARSSALLGDPRFVQVLDAVEENDLVYVVHEWLPDATELTALLAAGPLEAHDAYQLVTQVSQAMTAAHREGLAHLRLTPSAVLRSSSGQYRIRGLAVNAALRGISSDTPQRTDTESIGALLYASLTQRWPYEEDAYGLSGLPKDIGLIAPDQVRAGVHRGLSELAMRALVNDGATASRQDRPCATPEDLSKAVSEMPRIRPPEPSFTAPPEYQRTTYQQGTYGRSTPAAPRPQPMPAAPPAPLQSRTGKALKWAVSALLIAALGLGSWQLADALMERDRPTGPGTSQPGGDSQAKPAAGKPLKISDAYEFAPSGTGIKEQDVPHAIDGSTGTAWITPQYKGYANFGNLPNRRQGSGIVVDLGSVQNVTGFDIAMYRAGQKAEVLAAPEDASRPASLAEFSKELGKLGEAGERLRKTLDEPVRTRYLLVHITSLPTDGSAQLFRGGISEIKVLGTAREKAAAGEADRS</sequence>
<evidence type="ECO:0000313" key="2">
    <source>
        <dbReference type="EMBL" id="MDI3384860.1"/>
    </source>
</evidence>
<keyword evidence="2" id="KW-0723">Serine/threonine-protein kinase</keyword>
<reference evidence="2 3" key="1">
    <citation type="submission" date="2023-05" db="EMBL/GenBank/DDBJ databases">
        <title>Draft genome sequence of Streptomyces sp. B-S-A8 isolated from a cave soil in Thailand.</title>
        <authorList>
            <person name="Chamroensaksri N."/>
            <person name="Muangham S."/>
        </authorList>
    </citation>
    <scope>NUCLEOTIDE SEQUENCE [LARGE SCALE GENOMIC DNA]</scope>
    <source>
        <strain evidence="2 3">B-S-A8</strain>
    </source>
</reference>
<gene>
    <name evidence="2" type="ORF">QIS99_01305</name>
</gene>
<dbReference type="SUPFAM" id="SSF49785">
    <property type="entry name" value="Galactose-binding domain-like"/>
    <property type="match status" value="1"/>
</dbReference>
<accession>A0ABT6RKA0</accession>
<keyword evidence="2" id="KW-0808">Transferase</keyword>
<feature type="compositionally biased region" description="Polar residues" evidence="1">
    <location>
        <begin position="387"/>
        <end position="398"/>
    </location>
</feature>
<keyword evidence="3" id="KW-1185">Reference proteome</keyword>
<feature type="compositionally biased region" description="Low complexity" evidence="1">
    <location>
        <begin position="20"/>
        <end position="31"/>
    </location>
</feature>
<dbReference type="Gene3D" id="2.60.120.260">
    <property type="entry name" value="Galactose-binding domain-like"/>
    <property type="match status" value="1"/>
</dbReference>
<proteinExistence type="predicted"/>
<keyword evidence="2" id="KW-0418">Kinase</keyword>
<evidence type="ECO:0000256" key="1">
    <source>
        <dbReference type="SAM" id="MobiDB-lite"/>
    </source>
</evidence>
<dbReference type="InterPro" id="IPR008979">
    <property type="entry name" value="Galactose-bd-like_sf"/>
</dbReference>
<feature type="compositionally biased region" description="Low complexity" evidence="1">
    <location>
        <begin position="79"/>
        <end position="119"/>
    </location>
</feature>